<organism evidence="9 10">
    <name type="scientific">Pristionchus fissidentatus</name>
    <dbReference type="NCBI Taxonomy" id="1538716"/>
    <lineage>
        <taxon>Eukaryota</taxon>
        <taxon>Metazoa</taxon>
        <taxon>Ecdysozoa</taxon>
        <taxon>Nematoda</taxon>
        <taxon>Chromadorea</taxon>
        <taxon>Rhabditida</taxon>
        <taxon>Rhabditina</taxon>
        <taxon>Diplogasteromorpha</taxon>
        <taxon>Diplogasteroidea</taxon>
        <taxon>Neodiplogasteridae</taxon>
        <taxon>Pristionchus</taxon>
    </lineage>
</organism>
<keyword evidence="4" id="KW-0418">Kinase</keyword>
<evidence type="ECO:0000256" key="2">
    <source>
        <dbReference type="ARBA" id="ARBA00022679"/>
    </source>
</evidence>
<reference evidence="9" key="1">
    <citation type="submission" date="2023-10" db="EMBL/GenBank/DDBJ databases">
        <title>Genome assembly of Pristionchus species.</title>
        <authorList>
            <person name="Yoshida K."/>
            <person name="Sommer R.J."/>
        </authorList>
    </citation>
    <scope>NUCLEOTIDE SEQUENCE</scope>
    <source>
        <strain evidence="9">RS5133</strain>
    </source>
</reference>
<protein>
    <recommendedName>
        <fullName evidence="8">Protein kinase domain-containing protein</fullName>
    </recommendedName>
</protein>
<evidence type="ECO:0000256" key="5">
    <source>
        <dbReference type="ARBA" id="ARBA00022840"/>
    </source>
</evidence>
<comment type="similarity">
    <text evidence="7">Belongs to the protein kinase superfamily.</text>
</comment>
<evidence type="ECO:0000313" key="9">
    <source>
        <dbReference type="EMBL" id="GMT23626.1"/>
    </source>
</evidence>
<dbReference type="GO" id="GO:0005524">
    <property type="term" value="F:ATP binding"/>
    <property type="evidence" value="ECO:0007669"/>
    <property type="project" value="UniProtKB-UniRule"/>
</dbReference>
<accession>A0AAV5VV75</accession>
<dbReference type="InterPro" id="IPR011009">
    <property type="entry name" value="Kinase-like_dom_sf"/>
</dbReference>
<dbReference type="GO" id="GO:0050321">
    <property type="term" value="F:tau-protein kinase activity"/>
    <property type="evidence" value="ECO:0007669"/>
    <property type="project" value="TreeGrafter"/>
</dbReference>
<dbReference type="PANTHER" id="PTHR24346">
    <property type="entry name" value="MAP/MICROTUBULE AFFINITY-REGULATING KINASE"/>
    <property type="match status" value="1"/>
</dbReference>
<evidence type="ECO:0000313" key="10">
    <source>
        <dbReference type="Proteomes" id="UP001432322"/>
    </source>
</evidence>
<dbReference type="InterPro" id="IPR017441">
    <property type="entry name" value="Protein_kinase_ATP_BS"/>
</dbReference>
<dbReference type="EMBL" id="BTSY01000004">
    <property type="protein sequence ID" value="GMT23626.1"/>
    <property type="molecule type" value="Genomic_DNA"/>
</dbReference>
<keyword evidence="2" id="KW-0808">Transferase</keyword>
<feature type="domain" description="Protein kinase" evidence="8">
    <location>
        <begin position="31"/>
        <end position="283"/>
    </location>
</feature>
<name>A0AAV5VV75_9BILA</name>
<dbReference type="Proteomes" id="UP001432322">
    <property type="component" value="Unassembled WGS sequence"/>
</dbReference>
<sequence length="296" mass="33758">GRQSLLSNRMEKATESSSQTQVRRLLKDNHIDLQGYIGKGAYSKVQVGFNVKLGSKVAVKVIDTSSGSEYVRRFLPREIEVVRSLNHANVVKVFQVLSVENKVLLVEEYGDNGDLLKRIKDKARLREKESKPIFRQLIESLSYLQSQSIVHRDVKCENVFLDANDNVKLGDFGFARFLRQNEISSTFCGSRAYVAPEILSGVSYTGFTVDTWSAGIVLYVMTTGVMPYDDRNPKKMLERMLTHRVRFPRMELSTELKSLIFEILHPTSSSRPSYSAICVSQWLLNTKYEMRNTRPS</sequence>
<evidence type="ECO:0000256" key="3">
    <source>
        <dbReference type="ARBA" id="ARBA00022741"/>
    </source>
</evidence>
<keyword evidence="10" id="KW-1185">Reference proteome</keyword>
<dbReference type="AlphaFoldDB" id="A0AAV5VV75"/>
<evidence type="ECO:0000256" key="7">
    <source>
        <dbReference type="RuleBase" id="RU000304"/>
    </source>
</evidence>
<feature type="non-terminal residue" evidence="9">
    <location>
        <position position="1"/>
    </location>
</feature>
<proteinExistence type="inferred from homology"/>
<dbReference type="FunFam" id="1.10.510.10:FF:000658">
    <property type="entry name" value="Protein CBG12184"/>
    <property type="match status" value="1"/>
</dbReference>
<dbReference type="PROSITE" id="PS50011">
    <property type="entry name" value="PROTEIN_KINASE_DOM"/>
    <property type="match status" value="1"/>
</dbReference>
<dbReference type="InterPro" id="IPR000719">
    <property type="entry name" value="Prot_kinase_dom"/>
</dbReference>
<dbReference type="GO" id="GO:0005737">
    <property type="term" value="C:cytoplasm"/>
    <property type="evidence" value="ECO:0007669"/>
    <property type="project" value="TreeGrafter"/>
</dbReference>
<dbReference type="SMART" id="SM00220">
    <property type="entry name" value="S_TKc"/>
    <property type="match status" value="1"/>
</dbReference>
<dbReference type="GO" id="GO:0035556">
    <property type="term" value="P:intracellular signal transduction"/>
    <property type="evidence" value="ECO:0007669"/>
    <property type="project" value="TreeGrafter"/>
</dbReference>
<dbReference type="PIRSF" id="PIRSF000654">
    <property type="entry name" value="Integrin-linked_kinase"/>
    <property type="match status" value="1"/>
</dbReference>
<keyword evidence="3 6" id="KW-0547">Nucleotide-binding</keyword>
<dbReference type="SUPFAM" id="SSF56112">
    <property type="entry name" value="Protein kinase-like (PK-like)"/>
    <property type="match status" value="1"/>
</dbReference>
<dbReference type="PANTHER" id="PTHR24346:SF82">
    <property type="entry name" value="KP78A-RELATED"/>
    <property type="match status" value="1"/>
</dbReference>
<evidence type="ECO:0000256" key="6">
    <source>
        <dbReference type="PROSITE-ProRule" id="PRU10141"/>
    </source>
</evidence>
<dbReference type="Pfam" id="PF00069">
    <property type="entry name" value="Pkinase"/>
    <property type="match status" value="1"/>
</dbReference>
<dbReference type="GO" id="GO:0000226">
    <property type="term" value="P:microtubule cytoskeleton organization"/>
    <property type="evidence" value="ECO:0007669"/>
    <property type="project" value="TreeGrafter"/>
</dbReference>
<dbReference type="InterPro" id="IPR008271">
    <property type="entry name" value="Ser/Thr_kinase_AS"/>
</dbReference>
<dbReference type="PROSITE" id="PS00108">
    <property type="entry name" value="PROTEIN_KINASE_ST"/>
    <property type="match status" value="1"/>
</dbReference>
<evidence type="ECO:0000259" key="8">
    <source>
        <dbReference type="PROSITE" id="PS50011"/>
    </source>
</evidence>
<evidence type="ECO:0000256" key="1">
    <source>
        <dbReference type="ARBA" id="ARBA00022527"/>
    </source>
</evidence>
<dbReference type="PROSITE" id="PS00107">
    <property type="entry name" value="PROTEIN_KINASE_ATP"/>
    <property type="match status" value="1"/>
</dbReference>
<evidence type="ECO:0000256" key="4">
    <source>
        <dbReference type="ARBA" id="ARBA00022777"/>
    </source>
</evidence>
<comment type="caution">
    <text evidence="9">The sequence shown here is derived from an EMBL/GenBank/DDBJ whole genome shotgun (WGS) entry which is preliminary data.</text>
</comment>
<gene>
    <name evidence="9" type="ORF">PFISCL1PPCAC_14923</name>
</gene>
<keyword evidence="5 6" id="KW-0067">ATP-binding</keyword>
<keyword evidence="1 7" id="KW-0723">Serine/threonine-protein kinase</keyword>
<feature type="binding site" evidence="6">
    <location>
        <position position="60"/>
    </location>
    <ligand>
        <name>ATP</name>
        <dbReference type="ChEBI" id="CHEBI:30616"/>
    </ligand>
</feature>
<dbReference type="Gene3D" id="1.10.510.10">
    <property type="entry name" value="Transferase(Phosphotransferase) domain 1"/>
    <property type="match status" value="1"/>
</dbReference>